<evidence type="ECO:0000313" key="3">
    <source>
        <dbReference type="Proteomes" id="UP000183508"/>
    </source>
</evidence>
<accession>A0A1I7HDL4</accession>
<evidence type="ECO:0000256" key="1">
    <source>
        <dbReference type="SAM" id="Phobius"/>
    </source>
</evidence>
<gene>
    <name evidence="2" type="ORF">SAMN05421543_104137</name>
</gene>
<evidence type="ECO:0000313" key="2">
    <source>
        <dbReference type="EMBL" id="SFU58834.1"/>
    </source>
</evidence>
<organism evidence="2 3">
    <name type="scientific">Alicyclobacillus macrosporangiidus</name>
    <dbReference type="NCBI Taxonomy" id="392015"/>
    <lineage>
        <taxon>Bacteria</taxon>
        <taxon>Bacillati</taxon>
        <taxon>Bacillota</taxon>
        <taxon>Bacilli</taxon>
        <taxon>Bacillales</taxon>
        <taxon>Alicyclobacillaceae</taxon>
        <taxon>Alicyclobacillus</taxon>
    </lineage>
</organism>
<proteinExistence type="predicted"/>
<feature type="transmembrane region" description="Helical" evidence="1">
    <location>
        <begin position="99"/>
        <end position="118"/>
    </location>
</feature>
<keyword evidence="3" id="KW-1185">Reference proteome</keyword>
<keyword evidence="1" id="KW-1133">Transmembrane helix</keyword>
<dbReference type="RefSeq" id="WP_074950315.1">
    <property type="nucleotide sequence ID" value="NZ_FPBV01000004.1"/>
</dbReference>
<name>A0A1I7HDL4_9BACL</name>
<dbReference type="AlphaFoldDB" id="A0A1I7HDL4"/>
<sequence>MFRRIGKLWRLWEIYSFIQSFTPAGYAADKAWNYVLDRLRTRDWVFLILSGVLAVLWGLEGINWGVQLVLSILRALGVSRTVWPQGPVSALGHPTVDRLVWWLLAGLLWAVSFLRWLLALLRHLCVSRTDGGAGAWRKHATEGRFSGGRGGRDPLNTERGARSLPVGEIPAGWLSLFLAWVAEILIFA</sequence>
<keyword evidence="1" id="KW-0472">Membrane</keyword>
<dbReference type="Proteomes" id="UP000183508">
    <property type="component" value="Unassembled WGS sequence"/>
</dbReference>
<dbReference type="EMBL" id="FPBV01000004">
    <property type="protein sequence ID" value="SFU58834.1"/>
    <property type="molecule type" value="Genomic_DNA"/>
</dbReference>
<feature type="transmembrane region" description="Helical" evidence="1">
    <location>
        <begin position="44"/>
        <end position="66"/>
    </location>
</feature>
<dbReference type="STRING" id="392015.SAMN05421543_104137"/>
<reference evidence="3" key="1">
    <citation type="submission" date="2016-10" db="EMBL/GenBank/DDBJ databases">
        <authorList>
            <person name="Varghese N."/>
        </authorList>
    </citation>
    <scope>NUCLEOTIDE SEQUENCE [LARGE SCALE GENOMIC DNA]</scope>
    <source>
        <strain evidence="3">DSM 17980</strain>
    </source>
</reference>
<dbReference type="OrthoDB" id="2374649at2"/>
<keyword evidence="1" id="KW-0812">Transmembrane</keyword>
<protein>
    <submittedName>
        <fullName evidence="2">Uncharacterized protein</fullName>
    </submittedName>
</protein>